<reference evidence="13" key="1">
    <citation type="submission" date="2024-02" db="EMBL/GenBank/DDBJ databases">
        <title>Genome sequences of strain Gemmobacter sp. JM10B15.</title>
        <authorList>
            <person name="Zhang M."/>
        </authorList>
    </citation>
    <scope>NUCLEOTIDE SEQUENCE</scope>
    <source>
        <strain evidence="13">JM10B15</strain>
    </source>
</reference>
<keyword evidence="4" id="KW-0902">Two-component regulatory system</keyword>
<dbReference type="SMART" id="SM00086">
    <property type="entry name" value="PAC"/>
    <property type="match status" value="1"/>
</dbReference>
<dbReference type="EMBL" id="JBALHR010000005">
    <property type="protein sequence ID" value="MEH7828612.1"/>
    <property type="molecule type" value="Genomic_DNA"/>
</dbReference>
<dbReference type="Gene3D" id="3.40.50.2300">
    <property type="match status" value="1"/>
</dbReference>
<dbReference type="Pfam" id="PF00072">
    <property type="entry name" value="Response_reg"/>
    <property type="match status" value="1"/>
</dbReference>
<dbReference type="SUPFAM" id="SSF55874">
    <property type="entry name" value="ATPase domain of HSP90 chaperone/DNA topoisomerase II/histidine kinase"/>
    <property type="match status" value="1"/>
</dbReference>
<evidence type="ECO:0000259" key="9">
    <source>
        <dbReference type="PROSITE" id="PS50109"/>
    </source>
</evidence>
<dbReference type="CDD" id="cd00082">
    <property type="entry name" value="HisKA"/>
    <property type="match status" value="1"/>
</dbReference>
<feature type="transmembrane region" description="Helical" evidence="8">
    <location>
        <begin position="33"/>
        <end position="51"/>
    </location>
</feature>
<comment type="catalytic activity">
    <reaction evidence="1">
        <text>ATP + protein L-histidine = ADP + protein N-phospho-L-histidine.</text>
        <dbReference type="EC" id="2.7.13.3"/>
    </reaction>
</comment>
<feature type="transmembrane region" description="Helical" evidence="8">
    <location>
        <begin position="121"/>
        <end position="138"/>
    </location>
</feature>
<dbReference type="SUPFAM" id="SSF52172">
    <property type="entry name" value="CheY-like"/>
    <property type="match status" value="1"/>
</dbReference>
<dbReference type="InterPro" id="IPR003594">
    <property type="entry name" value="HATPase_dom"/>
</dbReference>
<keyword evidence="8" id="KW-0812">Transmembrane</keyword>
<dbReference type="InterPro" id="IPR036890">
    <property type="entry name" value="HATPase_C_sf"/>
</dbReference>
<feature type="modified residue" description="4-aspartylphosphate" evidence="5">
    <location>
        <position position="662"/>
    </location>
</feature>
<dbReference type="Gene3D" id="3.30.450.20">
    <property type="entry name" value="PAS domain"/>
    <property type="match status" value="1"/>
</dbReference>
<feature type="compositionally biased region" description="Polar residues" evidence="7">
    <location>
        <begin position="751"/>
        <end position="767"/>
    </location>
</feature>
<evidence type="ECO:0000259" key="11">
    <source>
        <dbReference type="PROSITE" id="PS50112"/>
    </source>
</evidence>
<evidence type="ECO:0000256" key="5">
    <source>
        <dbReference type="PROSITE-ProRule" id="PRU00169"/>
    </source>
</evidence>
<organism evidence="13 14">
    <name type="scientific">Gemmobacter denitrificans</name>
    <dbReference type="NCBI Taxonomy" id="3123040"/>
    <lineage>
        <taxon>Bacteria</taxon>
        <taxon>Pseudomonadati</taxon>
        <taxon>Pseudomonadota</taxon>
        <taxon>Alphaproteobacteria</taxon>
        <taxon>Rhodobacterales</taxon>
        <taxon>Paracoccaceae</taxon>
        <taxon>Gemmobacter</taxon>
    </lineage>
</organism>
<dbReference type="Pfam" id="PF02518">
    <property type="entry name" value="HATPase_c"/>
    <property type="match status" value="1"/>
</dbReference>
<evidence type="ECO:0000256" key="3">
    <source>
        <dbReference type="ARBA" id="ARBA00022553"/>
    </source>
</evidence>
<dbReference type="PRINTS" id="PR00344">
    <property type="entry name" value="BCTRLSENSOR"/>
</dbReference>
<dbReference type="CDD" id="cd17546">
    <property type="entry name" value="REC_hyHK_CKI1_RcsC-like"/>
    <property type="match status" value="1"/>
</dbReference>
<evidence type="ECO:0000256" key="4">
    <source>
        <dbReference type="ARBA" id="ARBA00023012"/>
    </source>
</evidence>
<evidence type="ECO:0000256" key="2">
    <source>
        <dbReference type="ARBA" id="ARBA00012438"/>
    </source>
</evidence>
<dbReference type="Pfam" id="PF13426">
    <property type="entry name" value="PAS_9"/>
    <property type="match status" value="1"/>
</dbReference>
<dbReference type="SMART" id="SM00091">
    <property type="entry name" value="PAS"/>
    <property type="match status" value="1"/>
</dbReference>
<dbReference type="PROSITE" id="PS50113">
    <property type="entry name" value="PAC"/>
    <property type="match status" value="1"/>
</dbReference>
<dbReference type="InterPro" id="IPR000014">
    <property type="entry name" value="PAS"/>
</dbReference>
<keyword evidence="8" id="KW-0472">Membrane</keyword>
<dbReference type="PANTHER" id="PTHR45339:SF1">
    <property type="entry name" value="HYBRID SIGNAL TRANSDUCTION HISTIDINE KINASE J"/>
    <property type="match status" value="1"/>
</dbReference>
<sequence length="780" mass="84777">MMVISGTTEADFIRRNGPSGLFLRYARARVASFALRQGMTLVGSLVIGLLGEAWMGWAALALALAGEAVDCLCLRAIQARRDDEVPQRLRRIATLTAGFQSLTITGCVWLCWHFIPITEARVFAAVFMMSAVVNAGLVRRHFPEGGRLRLMIFGIGSSWMLGEMILNPAALGMNGLFLLLALLILAYTSVTFIQAVEKGNRERTRFEAALLEERAALRASQTALAETARRSERLALVARHARDSVIFKSPDGRIEWVNEAFTTITGYSFDEAVGRQASELLNSPATSAKGVALLTEAQQRCEPLRLELENRRKDGSLLWMDISMTPVLRPDGTADVFIAVERDITEAKRHAAELAQARREAEAAAKAKSDFLATMSHEIRTPLNGVIGVAELLSDTTLDGEQRGLVRTIIDSGQALTTIINDVLDLSKLQAGHADLLRDPFAIADCIDSVLDLMRPAINKKGLNLIADLPRDWPMHLGDAGRLRQIVLNLVGNAIKFTEQGAITVRLTRSTEPDADQVTLDIADTGIGVAPDRLDRVFDSFSQADSSISRRFGGTGLGLTISRLIARHMGGDITLNSVEGQGSVFTVTLRLPRSRALAQSATARAPCPKTTLRLLLAEDNRTNMMIATRLLEPAVASIVPAENGAIAVERYRADPPDLVLMDVSMPEMDGMEATRAIRAHEATQGLRHCPIYALTAYSSDEHLEAFRQAGMDGVLTKPIIRAELYDLIAAQAESLAEVATAFDLSPPSVLENRQQGGTGWSTSPQGYTTTTGRSTRSSAR</sequence>
<dbReference type="PANTHER" id="PTHR45339">
    <property type="entry name" value="HYBRID SIGNAL TRANSDUCTION HISTIDINE KINASE J"/>
    <property type="match status" value="1"/>
</dbReference>
<feature type="domain" description="Response regulatory" evidence="10">
    <location>
        <begin position="613"/>
        <end position="732"/>
    </location>
</feature>
<dbReference type="InterPro" id="IPR000700">
    <property type="entry name" value="PAS-assoc_C"/>
</dbReference>
<keyword evidence="13" id="KW-0067">ATP-binding</keyword>
<dbReference type="SMART" id="SM00387">
    <property type="entry name" value="HATPase_c"/>
    <property type="match status" value="1"/>
</dbReference>
<proteinExistence type="predicted"/>
<comment type="caution">
    <text evidence="13">The sequence shown here is derived from an EMBL/GenBank/DDBJ whole genome shotgun (WGS) entry which is preliminary data.</text>
</comment>
<dbReference type="SUPFAM" id="SSF47384">
    <property type="entry name" value="Homodimeric domain of signal transducing histidine kinase"/>
    <property type="match status" value="1"/>
</dbReference>
<evidence type="ECO:0000259" key="10">
    <source>
        <dbReference type="PROSITE" id="PS50110"/>
    </source>
</evidence>
<name>A0ABU8BV89_9RHOB</name>
<dbReference type="GO" id="GO:0005524">
    <property type="term" value="F:ATP binding"/>
    <property type="evidence" value="ECO:0007669"/>
    <property type="project" value="UniProtKB-KW"/>
</dbReference>
<dbReference type="SUPFAM" id="SSF55785">
    <property type="entry name" value="PYP-like sensor domain (PAS domain)"/>
    <property type="match status" value="1"/>
</dbReference>
<evidence type="ECO:0000313" key="14">
    <source>
        <dbReference type="Proteomes" id="UP001431963"/>
    </source>
</evidence>
<keyword evidence="8" id="KW-1133">Transmembrane helix</keyword>
<dbReference type="Proteomes" id="UP001431963">
    <property type="component" value="Unassembled WGS sequence"/>
</dbReference>
<dbReference type="InterPro" id="IPR004358">
    <property type="entry name" value="Sig_transdc_His_kin-like_C"/>
</dbReference>
<feature type="domain" description="PAS" evidence="11">
    <location>
        <begin position="230"/>
        <end position="276"/>
    </location>
</feature>
<dbReference type="SMART" id="SM00388">
    <property type="entry name" value="HisKA"/>
    <property type="match status" value="1"/>
</dbReference>
<feature type="transmembrane region" description="Helical" evidence="8">
    <location>
        <begin position="150"/>
        <end position="170"/>
    </location>
</feature>
<protein>
    <recommendedName>
        <fullName evidence="2">histidine kinase</fullName>
        <ecNumber evidence="2">2.7.13.3</ecNumber>
    </recommendedName>
</protein>
<evidence type="ECO:0000256" key="7">
    <source>
        <dbReference type="SAM" id="MobiDB-lite"/>
    </source>
</evidence>
<dbReference type="NCBIfam" id="TIGR00229">
    <property type="entry name" value="sensory_box"/>
    <property type="match status" value="1"/>
</dbReference>
<dbReference type="SMART" id="SM00448">
    <property type="entry name" value="REC"/>
    <property type="match status" value="1"/>
</dbReference>
<keyword evidence="3 5" id="KW-0597">Phosphoprotein</keyword>
<keyword evidence="14" id="KW-1185">Reference proteome</keyword>
<dbReference type="InterPro" id="IPR005467">
    <property type="entry name" value="His_kinase_dom"/>
</dbReference>
<feature type="region of interest" description="Disordered" evidence="7">
    <location>
        <begin position="749"/>
        <end position="780"/>
    </location>
</feature>
<feature type="transmembrane region" description="Helical" evidence="8">
    <location>
        <begin position="176"/>
        <end position="196"/>
    </location>
</feature>
<evidence type="ECO:0000256" key="1">
    <source>
        <dbReference type="ARBA" id="ARBA00000085"/>
    </source>
</evidence>
<feature type="transmembrane region" description="Helical" evidence="8">
    <location>
        <begin position="89"/>
        <end position="115"/>
    </location>
</feature>
<dbReference type="Gene3D" id="1.10.287.130">
    <property type="match status" value="1"/>
</dbReference>
<accession>A0ABU8BV89</accession>
<evidence type="ECO:0000259" key="12">
    <source>
        <dbReference type="PROSITE" id="PS50113"/>
    </source>
</evidence>
<dbReference type="CDD" id="cd00130">
    <property type="entry name" value="PAS"/>
    <property type="match status" value="1"/>
</dbReference>
<gene>
    <name evidence="13" type="ORF">V6590_10660</name>
</gene>
<feature type="domain" description="Histidine kinase" evidence="9">
    <location>
        <begin position="374"/>
        <end position="593"/>
    </location>
</feature>
<evidence type="ECO:0000313" key="13">
    <source>
        <dbReference type="EMBL" id="MEH7828612.1"/>
    </source>
</evidence>
<dbReference type="InterPro" id="IPR001610">
    <property type="entry name" value="PAC"/>
</dbReference>
<dbReference type="InterPro" id="IPR011006">
    <property type="entry name" value="CheY-like_superfamily"/>
</dbReference>
<dbReference type="EC" id="2.7.13.3" evidence="2"/>
<keyword evidence="13" id="KW-0547">Nucleotide-binding</keyword>
<evidence type="ECO:0000256" key="6">
    <source>
        <dbReference type="SAM" id="Coils"/>
    </source>
</evidence>
<evidence type="ECO:0000256" key="8">
    <source>
        <dbReference type="SAM" id="Phobius"/>
    </source>
</evidence>
<dbReference type="PROSITE" id="PS50109">
    <property type="entry name" value="HIS_KIN"/>
    <property type="match status" value="1"/>
</dbReference>
<keyword evidence="6" id="KW-0175">Coiled coil</keyword>
<dbReference type="InterPro" id="IPR035965">
    <property type="entry name" value="PAS-like_dom_sf"/>
</dbReference>
<feature type="domain" description="PAC" evidence="12">
    <location>
        <begin position="304"/>
        <end position="356"/>
    </location>
</feature>
<dbReference type="Pfam" id="PF00512">
    <property type="entry name" value="HisKA"/>
    <property type="match status" value="1"/>
</dbReference>
<dbReference type="PROSITE" id="PS50110">
    <property type="entry name" value="RESPONSE_REGULATORY"/>
    <property type="match status" value="1"/>
</dbReference>
<dbReference type="InterPro" id="IPR003661">
    <property type="entry name" value="HisK_dim/P_dom"/>
</dbReference>
<dbReference type="InterPro" id="IPR001789">
    <property type="entry name" value="Sig_transdc_resp-reg_receiver"/>
</dbReference>
<dbReference type="CDD" id="cd16922">
    <property type="entry name" value="HATPase_EvgS-ArcB-TorS-like"/>
    <property type="match status" value="1"/>
</dbReference>
<dbReference type="Gene3D" id="3.30.565.10">
    <property type="entry name" value="Histidine kinase-like ATPase, C-terminal domain"/>
    <property type="match status" value="1"/>
</dbReference>
<dbReference type="InterPro" id="IPR036097">
    <property type="entry name" value="HisK_dim/P_sf"/>
</dbReference>
<feature type="coiled-coil region" evidence="6">
    <location>
        <begin position="340"/>
        <end position="367"/>
    </location>
</feature>
<dbReference type="PROSITE" id="PS50112">
    <property type="entry name" value="PAS"/>
    <property type="match status" value="1"/>
</dbReference>
<feature type="compositionally biased region" description="Low complexity" evidence="7">
    <location>
        <begin position="768"/>
        <end position="780"/>
    </location>
</feature>
<dbReference type="RefSeq" id="WP_335422720.1">
    <property type="nucleotide sequence ID" value="NZ_JBALHR010000005.1"/>
</dbReference>